<name>N0B236_9HYPH</name>
<organism evidence="2 3">
    <name type="scientific">Hyphomicrobium denitrificans 1NES1</name>
    <dbReference type="NCBI Taxonomy" id="670307"/>
    <lineage>
        <taxon>Bacteria</taxon>
        <taxon>Pseudomonadati</taxon>
        <taxon>Pseudomonadota</taxon>
        <taxon>Alphaproteobacteria</taxon>
        <taxon>Hyphomicrobiales</taxon>
        <taxon>Hyphomicrobiaceae</taxon>
        <taxon>Hyphomicrobium</taxon>
    </lineage>
</organism>
<reference evidence="2 3" key="1">
    <citation type="journal article" date="2013" name="Genome Announc.">
        <title>Genome sequences for three denitrifying bacterial strains isolated from a uranium- and nitrate-contaminated subsurface environment.</title>
        <authorList>
            <person name="Venkatramanan R."/>
            <person name="Prakash O."/>
            <person name="Woyke T."/>
            <person name="Chain P."/>
            <person name="Goodwin L.A."/>
            <person name="Watson D."/>
            <person name="Brooks S."/>
            <person name="Kostka J.E."/>
            <person name="Green S.J."/>
        </authorList>
    </citation>
    <scope>NUCLEOTIDE SEQUENCE [LARGE SCALE GENOMIC DNA]</scope>
    <source>
        <strain evidence="2 3">1NES1</strain>
    </source>
</reference>
<proteinExistence type="predicted"/>
<accession>N0B236</accession>
<dbReference type="Proteomes" id="UP000005952">
    <property type="component" value="Chromosome"/>
</dbReference>
<keyword evidence="3" id="KW-1185">Reference proteome</keyword>
<dbReference type="Pfam" id="PF11672">
    <property type="entry name" value="DUF3268"/>
    <property type="match status" value="1"/>
</dbReference>
<dbReference type="AlphaFoldDB" id="N0B236"/>
<dbReference type="KEGG" id="hdt:HYPDE_29243"/>
<evidence type="ECO:0000313" key="2">
    <source>
        <dbReference type="EMBL" id="AGK57524.1"/>
    </source>
</evidence>
<dbReference type="InterPro" id="IPR021686">
    <property type="entry name" value="DUF3268"/>
</dbReference>
<dbReference type="EMBL" id="CP005587">
    <property type="protein sequence ID" value="AGK57524.1"/>
    <property type="molecule type" value="Genomic_DNA"/>
</dbReference>
<evidence type="ECO:0000256" key="1">
    <source>
        <dbReference type="SAM" id="MobiDB-lite"/>
    </source>
</evidence>
<protein>
    <submittedName>
        <fullName evidence="2">Uncharacterized protein</fullName>
    </submittedName>
</protein>
<feature type="region of interest" description="Disordered" evidence="1">
    <location>
        <begin position="85"/>
        <end position="105"/>
    </location>
</feature>
<gene>
    <name evidence="2" type="ORF">HYPDE_29243</name>
</gene>
<sequence>MASKPAIRNPNKSTLVRARDAQHAARVGTKLGTHDEGGATSICAHCGADATLVTGETVYPKRPDLHEKPFYYRAPCQAWVGCHPGTTKPLGTAPTTSSGRPARTRTRLSIRCGGLIIDRVLAPRLPERSQGRLQVARQHPRPRSG</sequence>
<dbReference type="HOGENOM" id="CLU_1784247_0_0_5"/>
<evidence type="ECO:0000313" key="3">
    <source>
        <dbReference type="Proteomes" id="UP000005952"/>
    </source>
</evidence>
<dbReference type="STRING" id="670307.HYPDE_29243"/>